<protein>
    <recommendedName>
        <fullName evidence="4">Dynamin family protein</fullName>
    </recommendedName>
</protein>
<gene>
    <name evidence="2" type="ORF">DENIS_4519</name>
</gene>
<evidence type="ECO:0000313" key="2">
    <source>
        <dbReference type="EMBL" id="GBC63525.1"/>
    </source>
</evidence>
<proteinExistence type="predicted"/>
<dbReference type="RefSeq" id="WP_166405247.1">
    <property type="nucleotide sequence ID" value="NZ_BEXT01000001.1"/>
</dbReference>
<sequence>MDPKTYEAFRNRLIGLLEKAVALDMVNAGTRQRLSRICRKTLENQFEIVLAGEFQGGKSTTFNALCDGRELSPAGAGLKTSGCIVSAHHLSDPDESEWAEVRWRSAAELTDGFSDLLLPHLHHLAPSRFERVSAADLGKKLDLNLAADRKLVTDAAAREWNIWERDRAGYDPEQRGRLDLLRFASLTACHYGDPGLAEMRRKSRFSPEEIGAMSVFPKDWEARWSDRDPARFTIQEICFVFIADIRLRLRSENLGRLGCVLTDCPGLFASRWDTETARRAMFNADAILYLFDGSKSVKLSDLKALEFIRRNGMDHKLFYGCNMRGHTLADSRRILSASMGALASSGFAAQPENFALFHALLALRSVQGEHLLSDRPEPFIRSRVSPPDIRKALARHLAILDADAPDTDAPALTPGLVRSAREISGLDRLMETVEKTVVSRKARAILIENGSEMAAAALLEAEGSLRAREQNAFGREREFREQVAATELELRRFRGNCMRAIDRLDESGPDYALADDVWQRLEARREMLTRRSGERIYREVVSKFSVSLLVKQRFRERISGILKEEIDRCFAETINGWMAELRDGRNAVYNTGIVRRIQAVGRELKEIWDASALPEMNLMSGITLPAFSGDLEMDTAAILREMENSPALENVRYNALLAAGGVTGIFTATSGVIVAVYMLITRLFWVRIITVVAFLVNIIVMVLARGLVEKSLREEIQRNLTPALEMLFYEIRDGVRTEFQSFSADIRQMYRQAFQAAADRPRQVFEARCRQAETDFARSRAARLAVADHARQVRETRIQPLRERLQKFTADTVQCLSGTGTDQEAIHDTDS</sequence>
<keyword evidence="1" id="KW-1133">Transmembrane helix</keyword>
<keyword evidence="1" id="KW-0812">Transmembrane</keyword>
<dbReference type="AlphaFoldDB" id="A0A401G329"/>
<accession>A0A401G329</accession>
<keyword evidence="3" id="KW-1185">Reference proteome</keyword>
<reference evidence="3" key="1">
    <citation type="submission" date="2017-11" db="EMBL/GenBank/DDBJ databases">
        <authorList>
            <person name="Watanabe M."/>
            <person name="Kojima H."/>
        </authorList>
    </citation>
    <scope>NUCLEOTIDE SEQUENCE [LARGE SCALE GENOMIC DNA]</scope>
    <source>
        <strain evidence="3">Tokyo 01</strain>
    </source>
</reference>
<organism evidence="2 3">
    <name type="scientific">Desulfonema ishimotonii</name>
    <dbReference type="NCBI Taxonomy" id="45657"/>
    <lineage>
        <taxon>Bacteria</taxon>
        <taxon>Pseudomonadati</taxon>
        <taxon>Thermodesulfobacteriota</taxon>
        <taxon>Desulfobacteria</taxon>
        <taxon>Desulfobacterales</taxon>
        <taxon>Desulfococcaceae</taxon>
        <taxon>Desulfonema</taxon>
    </lineage>
</organism>
<comment type="caution">
    <text evidence="2">The sequence shown here is derived from an EMBL/GenBank/DDBJ whole genome shotgun (WGS) entry which is preliminary data.</text>
</comment>
<evidence type="ECO:0008006" key="4">
    <source>
        <dbReference type="Google" id="ProtNLM"/>
    </source>
</evidence>
<name>A0A401G329_9BACT</name>
<dbReference type="EMBL" id="BEXT01000001">
    <property type="protein sequence ID" value="GBC63525.1"/>
    <property type="molecule type" value="Genomic_DNA"/>
</dbReference>
<reference evidence="3" key="2">
    <citation type="submission" date="2019-01" db="EMBL/GenBank/DDBJ databases">
        <title>Genome sequence of Desulfonema ishimotonii strain Tokyo 01.</title>
        <authorList>
            <person name="Fukui M."/>
        </authorList>
    </citation>
    <scope>NUCLEOTIDE SEQUENCE [LARGE SCALE GENOMIC DNA]</scope>
    <source>
        <strain evidence="3">Tokyo 01</strain>
    </source>
</reference>
<dbReference type="InterPro" id="IPR027417">
    <property type="entry name" value="P-loop_NTPase"/>
</dbReference>
<feature type="transmembrane region" description="Helical" evidence="1">
    <location>
        <begin position="655"/>
        <end position="678"/>
    </location>
</feature>
<feature type="transmembrane region" description="Helical" evidence="1">
    <location>
        <begin position="684"/>
        <end position="708"/>
    </location>
</feature>
<dbReference type="Proteomes" id="UP000288096">
    <property type="component" value="Unassembled WGS sequence"/>
</dbReference>
<dbReference type="SUPFAM" id="SSF52540">
    <property type="entry name" value="P-loop containing nucleoside triphosphate hydrolases"/>
    <property type="match status" value="1"/>
</dbReference>
<keyword evidence="1" id="KW-0472">Membrane</keyword>
<evidence type="ECO:0000256" key="1">
    <source>
        <dbReference type="SAM" id="Phobius"/>
    </source>
</evidence>
<evidence type="ECO:0000313" key="3">
    <source>
        <dbReference type="Proteomes" id="UP000288096"/>
    </source>
</evidence>
<dbReference type="Gene3D" id="3.40.50.300">
    <property type="entry name" value="P-loop containing nucleotide triphosphate hydrolases"/>
    <property type="match status" value="1"/>
</dbReference>